<dbReference type="InterPro" id="IPR007484">
    <property type="entry name" value="Peptidase_M28"/>
</dbReference>
<name>A0A6I4IPH1_9SPHI</name>
<comment type="subcellular location">
    <subcellularLocation>
        <location evidence="1">Endoplasmic reticulum</location>
    </subcellularLocation>
    <subcellularLocation>
        <location evidence="3">Golgi apparatus</location>
    </subcellularLocation>
    <subcellularLocation>
        <location evidence="2">Lysosome</location>
    </subcellularLocation>
    <subcellularLocation>
        <location evidence="4">Secreted</location>
    </subcellularLocation>
</comment>
<protein>
    <recommendedName>
        <fullName evidence="5">Carboxypeptidase Q</fullName>
    </recommendedName>
    <alternativeName>
        <fullName evidence="20">Plasma glutamate carboxypeptidase</fullName>
    </alternativeName>
</protein>
<evidence type="ECO:0000259" key="21">
    <source>
        <dbReference type="Pfam" id="PF04389"/>
    </source>
</evidence>
<dbReference type="InterPro" id="IPR039866">
    <property type="entry name" value="CPQ"/>
</dbReference>
<keyword evidence="15" id="KW-0482">Metalloprotease</keyword>
<keyword evidence="23" id="KW-1185">Reference proteome</keyword>
<dbReference type="KEGG" id="mgik:GO620_013540"/>
<evidence type="ECO:0000256" key="11">
    <source>
        <dbReference type="ARBA" id="ARBA00022801"/>
    </source>
</evidence>
<reference evidence="22 23" key="1">
    <citation type="submission" date="2020-12" db="EMBL/GenBank/DDBJ databases">
        <title>HMF7856_wgs.fasta genome submission.</title>
        <authorList>
            <person name="Kang H."/>
            <person name="Kim H."/>
            <person name="Joh K."/>
        </authorList>
    </citation>
    <scope>NUCLEOTIDE SEQUENCE [LARGE SCALE GENOMIC DNA]</scope>
    <source>
        <strain evidence="22 23">HMF7856</strain>
    </source>
</reference>
<accession>A0A6I4IPH1</accession>
<comment type="subunit">
    <text evidence="19">Homodimer. The monomeric form is inactive while the homodimer is active.</text>
</comment>
<keyword evidence="14" id="KW-0333">Golgi apparatus</keyword>
<keyword evidence="9" id="KW-0479">Metal-binding</keyword>
<evidence type="ECO:0000256" key="2">
    <source>
        <dbReference type="ARBA" id="ARBA00004371"/>
    </source>
</evidence>
<dbReference type="PANTHER" id="PTHR12053:SF3">
    <property type="entry name" value="CARBOXYPEPTIDASE Q"/>
    <property type="match status" value="1"/>
</dbReference>
<organism evidence="22 23">
    <name type="scientific">Mucilaginibacter ginkgonis</name>
    <dbReference type="NCBI Taxonomy" id="2682091"/>
    <lineage>
        <taxon>Bacteria</taxon>
        <taxon>Pseudomonadati</taxon>
        <taxon>Bacteroidota</taxon>
        <taxon>Sphingobacteriia</taxon>
        <taxon>Sphingobacteriales</taxon>
        <taxon>Sphingobacteriaceae</taxon>
        <taxon>Mucilaginibacter</taxon>
    </lineage>
</organism>
<keyword evidence="8" id="KW-0645">Protease</keyword>
<evidence type="ECO:0000256" key="3">
    <source>
        <dbReference type="ARBA" id="ARBA00004555"/>
    </source>
</evidence>
<evidence type="ECO:0000256" key="19">
    <source>
        <dbReference type="ARBA" id="ARBA00025833"/>
    </source>
</evidence>
<dbReference type="GO" id="GO:0004180">
    <property type="term" value="F:carboxypeptidase activity"/>
    <property type="evidence" value="ECO:0007669"/>
    <property type="project" value="UniProtKB-KW"/>
</dbReference>
<dbReference type="EMBL" id="CP066775">
    <property type="protein sequence ID" value="QQL49191.1"/>
    <property type="molecule type" value="Genomic_DNA"/>
</dbReference>
<evidence type="ECO:0000256" key="8">
    <source>
        <dbReference type="ARBA" id="ARBA00022670"/>
    </source>
</evidence>
<dbReference type="SUPFAM" id="SSF53187">
    <property type="entry name" value="Zn-dependent exopeptidases"/>
    <property type="match status" value="1"/>
</dbReference>
<dbReference type="Proteomes" id="UP000429232">
    <property type="component" value="Chromosome"/>
</dbReference>
<dbReference type="GO" id="GO:0046872">
    <property type="term" value="F:metal ion binding"/>
    <property type="evidence" value="ECO:0007669"/>
    <property type="project" value="UniProtKB-KW"/>
</dbReference>
<dbReference type="Gene3D" id="3.40.630.10">
    <property type="entry name" value="Zn peptidases"/>
    <property type="match status" value="1"/>
</dbReference>
<dbReference type="GO" id="GO:0005576">
    <property type="term" value="C:extracellular region"/>
    <property type="evidence" value="ECO:0007669"/>
    <property type="project" value="UniProtKB-SubCell"/>
</dbReference>
<dbReference type="PANTHER" id="PTHR12053">
    <property type="entry name" value="PROTEASE FAMILY M28 PLASMA GLUTAMATE CARBOXYPEPTIDASE-RELATED"/>
    <property type="match status" value="1"/>
</dbReference>
<keyword evidence="12" id="KW-0256">Endoplasmic reticulum</keyword>
<evidence type="ECO:0000256" key="20">
    <source>
        <dbReference type="ARBA" id="ARBA00033328"/>
    </source>
</evidence>
<evidence type="ECO:0000256" key="1">
    <source>
        <dbReference type="ARBA" id="ARBA00004240"/>
    </source>
</evidence>
<evidence type="ECO:0000256" key="9">
    <source>
        <dbReference type="ARBA" id="ARBA00022723"/>
    </source>
</evidence>
<dbReference type="Gene3D" id="3.50.30.30">
    <property type="match status" value="1"/>
</dbReference>
<keyword evidence="16" id="KW-0865">Zymogen</keyword>
<evidence type="ECO:0000256" key="16">
    <source>
        <dbReference type="ARBA" id="ARBA00023145"/>
    </source>
</evidence>
<keyword evidence="17" id="KW-0325">Glycoprotein</keyword>
<evidence type="ECO:0000256" key="17">
    <source>
        <dbReference type="ARBA" id="ARBA00023180"/>
    </source>
</evidence>
<feature type="domain" description="Peptidase M28" evidence="21">
    <location>
        <begin position="259"/>
        <end position="442"/>
    </location>
</feature>
<dbReference type="RefSeq" id="WP_157526851.1">
    <property type="nucleotide sequence ID" value="NZ_CP066775.1"/>
</dbReference>
<keyword evidence="13" id="KW-0862">Zinc</keyword>
<keyword evidence="11 22" id="KW-0378">Hydrolase</keyword>
<gene>
    <name evidence="22" type="ORF">GO620_013540</name>
</gene>
<evidence type="ECO:0000256" key="14">
    <source>
        <dbReference type="ARBA" id="ARBA00023034"/>
    </source>
</evidence>
<evidence type="ECO:0000256" key="18">
    <source>
        <dbReference type="ARBA" id="ARBA00023228"/>
    </source>
</evidence>
<evidence type="ECO:0000256" key="13">
    <source>
        <dbReference type="ARBA" id="ARBA00022833"/>
    </source>
</evidence>
<dbReference type="AlphaFoldDB" id="A0A6I4IPH1"/>
<evidence type="ECO:0000256" key="4">
    <source>
        <dbReference type="ARBA" id="ARBA00004613"/>
    </source>
</evidence>
<evidence type="ECO:0000256" key="7">
    <source>
        <dbReference type="ARBA" id="ARBA00022645"/>
    </source>
</evidence>
<evidence type="ECO:0000256" key="6">
    <source>
        <dbReference type="ARBA" id="ARBA00022525"/>
    </source>
</evidence>
<dbReference type="GO" id="GO:0006508">
    <property type="term" value="P:proteolysis"/>
    <property type="evidence" value="ECO:0007669"/>
    <property type="project" value="UniProtKB-KW"/>
</dbReference>
<dbReference type="GO" id="GO:0005764">
    <property type="term" value="C:lysosome"/>
    <property type="evidence" value="ECO:0007669"/>
    <property type="project" value="UniProtKB-SubCell"/>
</dbReference>
<evidence type="ECO:0000313" key="22">
    <source>
        <dbReference type="EMBL" id="QQL49191.1"/>
    </source>
</evidence>
<dbReference type="GO" id="GO:0070573">
    <property type="term" value="F:metallodipeptidase activity"/>
    <property type="evidence" value="ECO:0007669"/>
    <property type="project" value="InterPro"/>
</dbReference>
<evidence type="ECO:0000256" key="12">
    <source>
        <dbReference type="ARBA" id="ARBA00022824"/>
    </source>
</evidence>
<keyword evidence="6" id="KW-0964">Secreted</keyword>
<evidence type="ECO:0000256" key="5">
    <source>
        <dbReference type="ARBA" id="ARBA00014116"/>
    </source>
</evidence>
<keyword evidence="10" id="KW-0732">Signal</keyword>
<sequence length="462" mass="50167">MKFAYALSAFLLATITANAQTDSVYLRKIYDEELVNGKCYQNLHYLCKDIGQRISGSANAQKAVDWGKKLMESYGFDKVYLQEVMVPHWERGAKEQGLIIAGKSRIPVAICALGMSIATPANGITADVIELHSLKQLDSLGEAGIKGKIVFFNRPFDERFIEQGGAYGTAGDQRNLGPAAASKYGAAAVIVRSLTSALNDYPHTGATRYDKNYPAIPAAAISTIAANKLSDLIKNANGRPVQFFLKDNCRMLPDAVSYNVVGELTGTENAKQVITVGGHLDSWDLAEGAHDDGTGVMQSVEVLRIFKALGYKPKHSIRAVFFMNEENGGAGGKKYAEQAAANKEEHIAAIESDEGGFTPRGFSFERPSAGFLSNINNAWKKLLEPYEADMLVAGGSGSDIGPLRAMPGVTLIGFRPDSQRYFDIHHTPNDVFENVNKRELELGAASMASLIYLIDQHGLKFN</sequence>
<proteinExistence type="predicted"/>
<dbReference type="Pfam" id="PF04389">
    <property type="entry name" value="Peptidase_M28"/>
    <property type="match status" value="1"/>
</dbReference>
<evidence type="ECO:0000256" key="15">
    <source>
        <dbReference type="ARBA" id="ARBA00023049"/>
    </source>
</evidence>
<evidence type="ECO:0000313" key="23">
    <source>
        <dbReference type="Proteomes" id="UP000429232"/>
    </source>
</evidence>
<evidence type="ECO:0000256" key="10">
    <source>
        <dbReference type="ARBA" id="ARBA00022729"/>
    </source>
</evidence>
<keyword evidence="18" id="KW-0458">Lysosome</keyword>
<keyword evidence="7" id="KW-0121">Carboxypeptidase</keyword>